<proteinExistence type="predicted"/>
<reference evidence="1" key="1">
    <citation type="submission" date="2018-05" db="EMBL/GenBank/DDBJ databases">
        <authorList>
            <person name="Lanie J.A."/>
            <person name="Ng W.-L."/>
            <person name="Kazmierczak K.M."/>
            <person name="Andrzejewski T.M."/>
            <person name="Davidsen T.M."/>
            <person name="Wayne K.J."/>
            <person name="Tettelin H."/>
            <person name="Glass J.I."/>
            <person name="Rusch D."/>
            <person name="Podicherti R."/>
            <person name="Tsui H.-C.T."/>
            <person name="Winkler M.E."/>
        </authorList>
    </citation>
    <scope>NUCLEOTIDE SEQUENCE</scope>
</reference>
<dbReference type="AlphaFoldDB" id="A0A381QJZ5"/>
<accession>A0A381QJZ5</accession>
<organism evidence="1">
    <name type="scientific">marine metagenome</name>
    <dbReference type="NCBI Taxonomy" id="408172"/>
    <lineage>
        <taxon>unclassified sequences</taxon>
        <taxon>metagenomes</taxon>
        <taxon>ecological metagenomes</taxon>
    </lineage>
</organism>
<dbReference type="EMBL" id="UINC01001335">
    <property type="protein sequence ID" value="SUZ77933.1"/>
    <property type="molecule type" value="Genomic_DNA"/>
</dbReference>
<evidence type="ECO:0000313" key="1">
    <source>
        <dbReference type="EMBL" id="SUZ77933.1"/>
    </source>
</evidence>
<sequence>MGIIIYLNDDADLFIIHDTLTNIDSQKIFWLIAIKSRKE</sequence>
<gene>
    <name evidence="1" type="ORF">METZ01_LOCUS30787</name>
</gene>
<protein>
    <submittedName>
        <fullName evidence="1">Uncharacterized protein</fullName>
    </submittedName>
</protein>
<name>A0A381QJZ5_9ZZZZ</name>